<keyword evidence="1" id="KW-0732">Signal</keyword>
<dbReference type="GeneID" id="37041781"/>
<dbReference type="Proteomes" id="UP000245768">
    <property type="component" value="Unassembled WGS sequence"/>
</dbReference>
<dbReference type="RefSeq" id="XP_025380413.1">
    <property type="nucleotide sequence ID" value="XM_025519865.1"/>
</dbReference>
<feature type="chain" id="PRO_5016411983" evidence="1">
    <location>
        <begin position="26"/>
        <end position="313"/>
    </location>
</feature>
<evidence type="ECO:0000256" key="1">
    <source>
        <dbReference type="SAM" id="SignalP"/>
    </source>
</evidence>
<evidence type="ECO:0000313" key="3">
    <source>
        <dbReference type="Proteomes" id="UP000245768"/>
    </source>
</evidence>
<dbReference type="InParanoid" id="A0A316YZG9"/>
<dbReference type="AlphaFoldDB" id="A0A316YZG9"/>
<feature type="signal peptide" evidence="1">
    <location>
        <begin position="1"/>
        <end position="25"/>
    </location>
</feature>
<sequence length="313" mass="35352">MRFYSLSAWLVQVIATSWMIGSAHTYRSARYPSYVDQQHIDSFSLGSTMPEIGIAPQADGVAVQPLKARAISDVFDNAQFDSLGASGSNQQHNFKQEIRDVVKSLGHTKAIVSRHSLASVTYSMQVLKPGQYLQYNYPKSQWEGMEDTIRLYIALWGPFSQSFKFEFLKDQGIMRFRIACEKDPTSILSLFTEDSIDRQNVVDVETPNKLEDALKKLAAAKTITVKVSCDLLEVVSKNKTLCNYFMKFSVNFLKTPTSLYLRFKKNVTKKRIKVRLVEVGSFTGGEHEIKATSHLELERLAGSKFADLLPHKS</sequence>
<evidence type="ECO:0000313" key="2">
    <source>
        <dbReference type="EMBL" id="PWN93215.1"/>
    </source>
</evidence>
<keyword evidence="3" id="KW-1185">Reference proteome</keyword>
<reference evidence="2" key="1">
    <citation type="journal article" date="2018" name="Mol. Biol. Evol.">
        <title>Broad Genomic Sampling Reveals a Smut Pathogenic Ancestry of the Fungal Clade Ustilaginomycotina.</title>
        <authorList>
            <person name="Kijpornyongpan T."/>
            <person name="Mondo S.J."/>
            <person name="Barry K."/>
            <person name="Sandor L."/>
            <person name="Lee J."/>
            <person name="Lipzen A."/>
            <person name="Pangilinan J."/>
            <person name="LaButti K."/>
            <person name="Hainaut M."/>
            <person name="Henrissat B."/>
            <person name="Grigoriev I.V."/>
            <person name="Spatafora J.W."/>
            <person name="Aime M.C."/>
        </authorList>
    </citation>
    <scope>NUCLEOTIDE SEQUENCE [LARGE SCALE GENOMIC DNA]</scope>
    <source>
        <strain evidence="2">MCA 4198</strain>
    </source>
</reference>
<name>A0A316YZG9_9BASI</name>
<dbReference type="EMBL" id="KZ819634">
    <property type="protein sequence ID" value="PWN93215.1"/>
    <property type="molecule type" value="Genomic_DNA"/>
</dbReference>
<organism evidence="2 3">
    <name type="scientific">Acaromyces ingoldii</name>
    <dbReference type="NCBI Taxonomy" id="215250"/>
    <lineage>
        <taxon>Eukaryota</taxon>
        <taxon>Fungi</taxon>
        <taxon>Dikarya</taxon>
        <taxon>Basidiomycota</taxon>
        <taxon>Ustilaginomycotina</taxon>
        <taxon>Exobasidiomycetes</taxon>
        <taxon>Exobasidiales</taxon>
        <taxon>Cryptobasidiaceae</taxon>
        <taxon>Acaromyces</taxon>
    </lineage>
</organism>
<proteinExistence type="predicted"/>
<gene>
    <name evidence="2" type="ORF">FA10DRAFT_257554</name>
</gene>
<accession>A0A316YZG9</accession>
<protein>
    <submittedName>
        <fullName evidence="2">Uncharacterized protein</fullName>
    </submittedName>
</protein>